<dbReference type="InterPro" id="IPR000522">
    <property type="entry name" value="ABC_transptr_permease_BtuC"/>
</dbReference>
<feature type="transmembrane region" description="Helical" evidence="8">
    <location>
        <begin position="46"/>
        <end position="65"/>
    </location>
</feature>
<proteinExistence type="inferred from homology"/>
<evidence type="ECO:0000256" key="2">
    <source>
        <dbReference type="ARBA" id="ARBA00007935"/>
    </source>
</evidence>
<evidence type="ECO:0000313" key="9">
    <source>
        <dbReference type="EMBL" id="SDJ07519.1"/>
    </source>
</evidence>
<evidence type="ECO:0000256" key="7">
    <source>
        <dbReference type="ARBA" id="ARBA00023136"/>
    </source>
</evidence>
<dbReference type="PANTHER" id="PTHR30472:SF24">
    <property type="entry name" value="FERRIC ENTEROBACTIN TRANSPORT SYSTEM PERMEASE PROTEIN FEPG"/>
    <property type="match status" value="1"/>
</dbReference>
<evidence type="ECO:0000313" key="10">
    <source>
        <dbReference type="Proteomes" id="UP000199093"/>
    </source>
</evidence>
<evidence type="ECO:0000256" key="8">
    <source>
        <dbReference type="SAM" id="Phobius"/>
    </source>
</evidence>
<comment type="similarity">
    <text evidence="2">Belongs to the binding-protein-dependent transport system permease family. FecCD subfamily.</text>
</comment>
<dbReference type="SUPFAM" id="SSF81345">
    <property type="entry name" value="ABC transporter involved in vitamin B12 uptake, BtuC"/>
    <property type="match status" value="1"/>
</dbReference>
<keyword evidence="10" id="KW-1185">Reference proteome</keyword>
<dbReference type="PANTHER" id="PTHR30472">
    <property type="entry name" value="FERRIC ENTEROBACTIN TRANSPORT SYSTEM PERMEASE PROTEIN"/>
    <property type="match status" value="1"/>
</dbReference>
<evidence type="ECO:0000256" key="1">
    <source>
        <dbReference type="ARBA" id="ARBA00004651"/>
    </source>
</evidence>
<feature type="transmembrane region" description="Helical" evidence="8">
    <location>
        <begin position="172"/>
        <end position="198"/>
    </location>
</feature>
<name>A0A1G8QRZ1_9RHOB</name>
<dbReference type="InterPro" id="IPR037294">
    <property type="entry name" value="ABC_BtuC-like"/>
</dbReference>
<dbReference type="GO" id="GO:0022857">
    <property type="term" value="F:transmembrane transporter activity"/>
    <property type="evidence" value="ECO:0007669"/>
    <property type="project" value="InterPro"/>
</dbReference>
<keyword evidence="5 8" id="KW-0812">Transmembrane</keyword>
<feature type="transmembrane region" description="Helical" evidence="8">
    <location>
        <begin position="219"/>
        <end position="240"/>
    </location>
</feature>
<sequence>MSRARTVTMALALGGLLLAALLLLAGGAPGRDATGAAILLHIRLPRVLLAALVGAMLGLSGTLLQTVLRNPLATPDVVGFGGGAAAAVAASIAVTGGLGLVLPAALAGGLASAALILGLAARGGLPPQALVMIGVAVNLTLLALTDVLLSLAPGLQAGETARFLTGSFASAHWGAVAMAALVVMAGGALAGGLSFGLARMDMGDDMARAQGLAPGGLRLGAAGLAAMLVSFAVALTGPLPFVALLAGPLARALLRQGGPVLPQAALLGALLALAADLAARATVFGGSLPAGLYTALVGGPAMLVLILTTRERG</sequence>
<reference evidence="10" key="1">
    <citation type="submission" date="2016-10" db="EMBL/GenBank/DDBJ databases">
        <authorList>
            <person name="Varghese N."/>
            <person name="Submissions S."/>
        </authorList>
    </citation>
    <scope>NUCLEOTIDE SEQUENCE [LARGE SCALE GENOMIC DNA]</scope>
    <source>
        <strain evidence="10">DSM 26424</strain>
    </source>
</reference>
<feature type="transmembrane region" description="Helical" evidence="8">
    <location>
        <begin position="129"/>
        <end position="152"/>
    </location>
</feature>
<keyword evidence="6 8" id="KW-1133">Transmembrane helix</keyword>
<comment type="subcellular location">
    <subcellularLocation>
        <location evidence="1">Cell membrane</location>
        <topology evidence="1">Multi-pass membrane protein</topology>
    </subcellularLocation>
</comment>
<dbReference type="Pfam" id="PF01032">
    <property type="entry name" value="FecCD"/>
    <property type="match status" value="1"/>
</dbReference>
<dbReference type="AlphaFoldDB" id="A0A1G8QRZ1"/>
<gene>
    <name evidence="9" type="ORF">SAMN04487993_101727</name>
</gene>
<protein>
    <submittedName>
        <fullName evidence="9">Iron complex transport system permease protein</fullName>
    </submittedName>
</protein>
<dbReference type="RefSeq" id="WP_089849527.1">
    <property type="nucleotide sequence ID" value="NZ_FNEJ01000017.1"/>
</dbReference>
<dbReference type="EMBL" id="FNEJ01000017">
    <property type="protein sequence ID" value="SDJ07519.1"/>
    <property type="molecule type" value="Genomic_DNA"/>
</dbReference>
<feature type="transmembrane region" description="Helical" evidence="8">
    <location>
        <begin position="100"/>
        <end position="120"/>
    </location>
</feature>
<evidence type="ECO:0000256" key="6">
    <source>
        <dbReference type="ARBA" id="ARBA00022989"/>
    </source>
</evidence>
<feature type="transmembrane region" description="Helical" evidence="8">
    <location>
        <begin position="77"/>
        <end position="94"/>
    </location>
</feature>
<feature type="transmembrane region" description="Helical" evidence="8">
    <location>
        <begin position="290"/>
        <end position="308"/>
    </location>
</feature>
<keyword evidence="3" id="KW-0813">Transport</keyword>
<evidence type="ECO:0000256" key="3">
    <source>
        <dbReference type="ARBA" id="ARBA00022448"/>
    </source>
</evidence>
<evidence type="ECO:0000256" key="4">
    <source>
        <dbReference type="ARBA" id="ARBA00022475"/>
    </source>
</evidence>
<dbReference type="Proteomes" id="UP000199093">
    <property type="component" value="Unassembled WGS sequence"/>
</dbReference>
<keyword evidence="7 8" id="KW-0472">Membrane</keyword>
<dbReference type="GO" id="GO:0005886">
    <property type="term" value="C:plasma membrane"/>
    <property type="evidence" value="ECO:0007669"/>
    <property type="project" value="UniProtKB-SubCell"/>
</dbReference>
<dbReference type="GO" id="GO:0033214">
    <property type="term" value="P:siderophore-iron import into cell"/>
    <property type="evidence" value="ECO:0007669"/>
    <property type="project" value="TreeGrafter"/>
</dbReference>
<keyword evidence="4" id="KW-1003">Cell membrane</keyword>
<dbReference type="OrthoDB" id="9811975at2"/>
<dbReference type="Gene3D" id="1.10.3470.10">
    <property type="entry name" value="ABC transporter involved in vitamin B12 uptake, BtuC"/>
    <property type="match status" value="1"/>
</dbReference>
<evidence type="ECO:0000256" key="5">
    <source>
        <dbReference type="ARBA" id="ARBA00022692"/>
    </source>
</evidence>
<dbReference type="STRING" id="555512.SAMN04487993_101727"/>
<accession>A0A1G8QRZ1</accession>
<organism evidence="9 10">
    <name type="scientific">Salipiger marinus</name>
    <dbReference type="NCBI Taxonomy" id="555512"/>
    <lineage>
        <taxon>Bacteria</taxon>
        <taxon>Pseudomonadati</taxon>
        <taxon>Pseudomonadota</taxon>
        <taxon>Alphaproteobacteria</taxon>
        <taxon>Rhodobacterales</taxon>
        <taxon>Roseobacteraceae</taxon>
        <taxon>Salipiger</taxon>
    </lineage>
</organism>